<evidence type="ECO:0000256" key="4">
    <source>
        <dbReference type="ARBA" id="ARBA00030762"/>
    </source>
</evidence>
<evidence type="ECO:0000256" key="1">
    <source>
        <dbReference type="ARBA" id="ARBA00022723"/>
    </source>
</evidence>
<keyword evidence="10" id="KW-1185">Reference proteome</keyword>
<feature type="active site" evidence="6">
    <location>
        <position position="200"/>
    </location>
</feature>
<evidence type="ECO:0000256" key="6">
    <source>
        <dbReference type="PIRSR" id="PIRSR036894-2"/>
    </source>
</evidence>
<dbReference type="InterPro" id="IPR046457">
    <property type="entry name" value="PMI_typeI_cat"/>
</dbReference>
<evidence type="ECO:0000313" key="9">
    <source>
        <dbReference type="EMBL" id="ACZ01775.1"/>
    </source>
</evidence>
<dbReference type="Proteomes" id="UP000002072">
    <property type="component" value="Chromosome"/>
</dbReference>
<dbReference type="EMBL" id="CP001779">
    <property type="protein sequence ID" value="ACZ01775.1"/>
    <property type="molecule type" value="Genomic_DNA"/>
</dbReference>
<dbReference type="GO" id="GO:0008270">
    <property type="term" value="F:zinc ion binding"/>
    <property type="evidence" value="ECO:0007669"/>
    <property type="project" value="InterPro"/>
</dbReference>
<dbReference type="eggNOG" id="COG1482">
    <property type="taxonomic scope" value="Bacteria"/>
</dbReference>
<feature type="binding site" evidence="5">
    <location>
        <position position="104"/>
    </location>
    <ligand>
        <name>Zn(2+)</name>
        <dbReference type="ChEBI" id="CHEBI:29105"/>
    </ligand>
</feature>
<proteinExistence type="predicted"/>
<dbReference type="Pfam" id="PF20511">
    <property type="entry name" value="PMI_typeI_cat"/>
    <property type="match status" value="1"/>
</dbReference>
<dbReference type="Pfam" id="PF21621">
    <property type="entry name" value="MPI_cupin_dom"/>
    <property type="match status" value="1"/>
</dbReference>
<keyword evidence="9" id="KW-0413">Isomerase</keyword>
<dbReference type="AlphaFoldDB" id="D1AVL5"/>
<keyword evidence="2 5" id="KW-0862">Zinc</keyword>
<dbReference type="InterPro" id="IPR011051">
    <property type="entry name" value="RmlC_Cupin_sf"/>
</dbReference>
<evidence type="ECO:0000256" key="2">
    <source>
        <dbReference type="ARBA" id="ARBA00022833"/>
    </source>
</evidence>
<feature type="domain" description="Mannose-6-phosphate isomerase cupin" evidence="8">
    <location>
        <begin position="249"/>
        <end position="316"/>
    </location>
</feature>
<dbReference type="SUPFAM" id="SSF51182">
    <property type="entry name" value="RmlC-like cupins"/>
    <property type="match status" value="1"/>
</dbReference>
<dbReference type="InterPro" id="IPR049071">
    <property type="entry name" value="MPI_cupin_dom"/>
</dbReference>
<evidence type="ECO:0000259" key="8">
    <source>
        <dbReference type="Pfam" id="PF21621"/>
    </source>
</evidence>
<dbReference type="PANTHER" id="PTHR42742">
    <property type="entry name" value="TRANSCRIPTIONAL REPRESSOR MPRA"/>
    <property type="match status" value="1"/>
</dbReference>
<dbReference type="OrthoDB" id="9808275at2"/>
<dbReference type="HOGENOM" id="CLU_020529_0_1_0"/>
<feature type="binding site" evidence="5">
    <location>
        <position position="121"/>
    </location>
    <ligand>
        <name>Zn(2+)</name>
        <dbReference type="ChEBI" id="CHEBI:29105"/>
    </ligand>
</feature>
<dbReference type="GO" id="GO:0005975">
    <property type="term" value="P:carbohydrate metabolic process"/>
    <property type="evidence" value="ECO:0007669"/>
    <property type="project" value="InterPro"/>
</dbReference>
<comment type="cofactor">
    <cofactor evidence="5">
        <name>Zn(2+)</name>
        <dbReference type="ChEBI" id="CHEBI:29105"/>
    </cofactor>
    <text evidence="5">Binds 1 zinc ion per subunit.</text>
</comment>
<dbReference type="GeneID" id="29672835"/>
<dbReference type="Gene3D" id="2.60.120.10">
    <property type="entry name" value="Jelly Rolls"/>
    <property type="match status" value="2"/>
</dbReference>
<evidence type="ECO:0000256" key="5">
    <source>
        <dbReference type="PIRSR" id="PIRSR036894-1"/>
    </source>
</evidence>
<reference evidence="9 10" key="1">
    <citation type="journal article" date="2009" name="Stand. Genomic Sci.">
        <title>Complete genome sequence of Streptobacillus moniliformis type strain (9901T).</title>
        <authorList>
            <person name="Nolan M."/>
            <person name="Gronow S."/>
            <person name="Lapidus A."/>
            <person name="Ivanova N."/>
            <person name="Copeland A."/>
            <person name="Lucas S."/>
            <person name="Del Rio T.G."/>
            <person name="Chen F."/>
            <person name="Tice H."/>
            <person name="Pitluck S."/>
            <person name="Cheng J.F."/>
            <person name="Sims D."/>
            <person name="Meincke L."/>
            <person name="Bruce D."/>
            <person name="Goodwin L."/>
            <person name="Brettin T."/>
            <person name="Han C."/>
            <person name="Detter J.C."/>
            <person name="Ovchinikova G."/>
            <person name="Pati A."/>
            <person name="Mavromatis K."/>
            <person name="Mikhailova N."/>
            <person name="Chen A."/>
            <person name="Palaniappan K."/>
            <person name="Land M."/>
            <person name="Hauser L."/>
            <person name="Chang Y.J."/>
            <person name="Jeffries C.D."/>
            <person name="Rohde M."/>
            <person name="Sproer C."/>
            <person name="Goker M."/>
            <person name="Bristow J."/>
            <person name="Eisen J.A."/>
            <person name="Markowitz V."/>
            <person name="Hugenholtz P."/>
            <person name="Kyrpides N.C."/>
            <person name="Klenk H.P."/>
            <person name="Chain P."/>
        </authorList>
    </citation>
    <scope>NUCLEOTIDE SEQUENCE [LARGE SCALE GENOMIC DNA]</scope>
    <source>
        <strain evidence="10">ATCC 14647 / DSM 12112 / NCTC 10651 / 9901</strain>
    </source>
</reference>
<sequence length="319" mass="36757">MRLYPLKFEKVLIPKVWGGKNLEKELGIKLPDDRNYGESWEVSSHFNGMSIVANGYLKGKSLQELFEEYKGKLVGEKIYENHPDRFPLLIKYLDVNDRLSIQVHPSDEVALKKHNELGKYESWYIMYASDDAKLIMGMKPGYDKESFLEKTRKNDFTDMFEEISVKTGDMIDVTPGTVHASLEGSVIFAEIQENSDITYRIYDFDRLENGRLRELHLEDAAEVIDFSLKPKVLNTNFKDGEFRKNISNTPYYSIDKIKIENSFEDIDKDMMIYSILEGDGKIISDVETIDVKKGETLLIPANVKINIEGKLEILRSLAK</sequence>
<evidence type="ECO:0000313" key="10">
    <source>
        <dbReference type="Proteomes" id="UP000002072"/>
    </source>
</evidence>
<dbReference type="InterPro" id="IPR014710">
    <property type="entry name" value="RmlC-like_jellyroll"/>
</dbReference>
<feature type="binding site" evidence="5">
    <location>
        <position position="179"/>
    </location>
    <ligand>
        <name>Zn(2+)</name>
        <dbReference type="ChEBI" id="CHEBI:29105"/>
    </ligand>
</feature>
<dbReference type="InterPro" id="IPR014628">
    <property type="entry name" value="Man6P_isomerase_Firm_short"/>
</dbReference>
<dbReference type="PIRSF" id="PIRSF036894">
    <property type="entry name" value="PMI_Firm_short"/>
    <property type="match status" value="1"/>
</dbReference>
<dbReference type="InterPro" id="IPR051804">
    <property type="entry name" value="Carb_Metab_Reg_Kinase/Isom"/>
</dbReference>
<organism evidence="9 10">
    <name type="scientific">Streptobacillus moniliformis (strain ATCC 14647 / DSM 12112 / NCTC 10651 / 9901)</name>
    <dbReference type="NCBI Taxonomy" id="519441"/>
    <lineage>
        <taxon>Bacteria</taxon>
        <taxon>Fusobacteriati</taxon>
        <taxon>Fusobacteriota</taxon>
        <taxon>Fusobacteriia</taxon>
        <taxon>Fusobacteriales</taxon>
        <taxon>Leptotrichiaceae</taxon>
        <taxon>Streptobacillus</taxon>
    </lineage>
</organism>
<name>D1AVL5_STRM9</name>
<evidence type="ECO:0000259" key="7">
    <source>
        <dbReference type="Pfam" id="PF20511"/>
    </source>
</evidence>
<dbReference type="GO" id="GO:0004476">
    <property type="term" value="F:mannose-6-phosphate isomerase activity"/>
    <property type="evidence" value="ECO:0007669"/>
    <property type="project" value="InterPro"/>
</dbReference>
<dbReference type="KEGG" id="smf:Smon_1327"/>
<feature type="domain" description="Phosphomannose isomerase type I catalytic" evidence="7">
    <location>
        <begin position="12"/>
        <end position="116"/>
    </location>
</feature>
<dbReference type="STRING" id="519441.Smon_1327"/>
<evidence type="ECO:0000256" key="3">
    <source>
        <dbReference type="ARBA" id="ARBA00029741"/>
    </source>
</evidence>
<protein>
    <recommendedName>
        <fullName evidence="3">Phosphohexomutase</fullName>
    </recommendedName>
    <alternativeName>
        <fullName evidence="4">Phosphomannose isomerase</fullName>
    </alternativeName>
</protein>
<dbReference type="PANTHER" id="PTHR42742:SF3">
    <property type="entry name" value="FRUCTOKINASE"/>
    <property type="match status" value="1"/>
</dbReference>
<dbReference type="RefSeq" id="WP_012859321.1">
    <property type="nucleotide sequence ID" value="NC_013515.1"/>
</dbReference>
<dbReference type="CDD" id="cd07010">
    <property type="entry name" value="cupin_PMI_type_I_N_bac"/>
    <property type="match status" value="1"/>
</dbReference>
<accession>D1AVL5</accession>
<keyword evidence="1 5" id="KW-0479">Metal-binding</keyword>
<gene>
    <name evidence="9" type="ordered locus">Smon_1327</name>
</gene>